<feature type="transmembrane region" description="Helical" evidence="7">
    <location>
        <begin position="224"/>
        <end position="246"/>
    </location>
</feature>
<dbReference type="PANTHER" id="PTHR31769">
    <property type="entry name" value="OS07G0462200 PROTEIN-RELATED"/>
    <property type="match status" value="1"/>
</dbReference>
<name>A0AAE2BKT6_9LAMI</name>
<evidence type="ECO:0000313" key="9">
    <source>
        <dbReference type="Proteomes" id="UP001289374"/>
    </source>
</evidence>
<dbReference type="InterPro" id="IPR009606">
    <property type="entry name" value="DEAL/Modifying_wall_lignin1/2"/>
</dbReference>
<dbReference type="EMBL" id="JACGWL010000013">
    <property type="protein sequence ID" value="KAK4389073.1"/>
    <property type="molecule type" value="Genomic_DNA"/>
</dbReference>
<evidence type="ECO:0000256" key="5">
    <source>
        <dbReference type="ARBA" id="ARBA00023136"/>
    </source>
</evidence>
<dbReference type="InterPro" id="IPR052222">
    <property type="entry name" value="DESIGUAL"/>
</dbReference>
<dbReference type="AlphaFoldDB" id="A0AAE2BKT6"/>
<evidence type="ECO:0000313" key="8">
    <source>
        <dbReference type="EMBL" id="KAK4389073.1"/>
    </source>
</evidence>
<evidence type="ECO:0000256" key="2">
    <source>
        <dbReference type="ARBA" id="ARBA00022692"/>
    </source>
</evidence>
<dbReference type="GO" id="GO:0012505">
    <property type="term" value="C:endomembrane system"/>
    <property type="evidence" value="ECO:0007669"/>
    <property type="project" value="UniProtKB-SubCell"/>
</dbReference>
<evidence type="ECO:0000256" key="7">
    <source>
        <dbReference type="SAM" id="Phobius"/>
    </source>
</evidence>
<reference evidence="8" key="2">
    <citation type="journal article" date="2024" name="Plant">
        <title>Genomic evolution and insights into agronomic trait innovations of Sesamum species.</title>
        <authorList>
            <person name="Miao H."/>
            <person name="Wang L."/>
            <person name="Qu L."/>
            <person name="Liu H."/>
            <person name="Sun Y."/>
            <person name="Le M."/>
            <person name="Wang Q."/>
            <person name="Wei S."/>
            <person name="Zheng Y."/>
            <person name="Lin W."/>
            <person name="Duan Y."/>
            <person name="Cao H."/>
            <person name="Xiong S."/>
            <person name="Wang X."/>
            <person name="Wei L."/>
            <person name="Li C."/>
            <person name="Ma Q."/>
            <person name="Ju M."/>
            <person name="Zhao R."/>
            <person name="Li G."/>
            <person name="Mu C."/>
            <person name="Tian Q."/>
            <person name="Mei H."/>
            <person name="Zhang T."/>
            <person name="Gao T."/>
            <person name="Zhang H."/>
        </authorList>
    </citation>
    <scope>NUCLEOTIDE SEQUENCE</scope>
    <source>
        <strain evidence="8">K16</strain>
    </source>
</reference>
<proteinExistence type="inferred from homology"/>
<keyword evidence="9" id="KW-1185">Reference proteome</keyword>
<keyword evidence="5 7" id="KW-0472">Membrane</keyword>
<comment type="subcellular location">
    <subcellularLocation>
        <location evidence="1">Endomembrane system</location>
        <topology evidence="1">Multi-pass membrane protein</topology>
    </subcellularLocation>
</comment>
<feature type="transmembrane region" description="Helical" evidence="7">
    <location>
        <begin position="88"/>
        <end position="108"/>
    </location>
</feature>
<evidence type="ECO:0000256" key="4">
    <source>
        <dbReference type="ARBA" id="ARBA00022989"/>
    </source>
</evidence>
<keyword evidence="2 7" id="KW-0812">Transmembrane</keyword>
<reference evidence="8" key="1">
    <citation type="submission" date="2020-06" db="EMBL/GenBank/DDBJ databases">
        <authorList>
            <person name="Li T."/>
            <person name="Hu X."/>
            <person name="Zhang T."/>
            <person name="Song X."/>
            <person name="Zhang H."/>
            <person name="Dai N."/>
            <person name="Sheng W."/>
            <person name="Hou X."/>
            <person name="Wei L."/>
        </authorList>
    </citation>
    <scope>NUCLEOTIDE SEQUENCE</scope>
    <source>
        <strain evidence="8">K16</strain>
        <tissue evidence="8">Leaf</tissue>
    </source>
</reference>
<evidence type="ECO:0000256" key="6">
    <source>
        <dbReference type="ARBA" id="ARBA00029467"/>
    </source>
</evidence>
<feature type="transmembrane region" description="Helical" evidence="7">
    <location>
        <begin position="178"/>
        <end position="196"/>
    </location>
</feature>
<sequence length="265" mass="29423">MCPSKPLVRELMMTHSEKGGANKDFQEEAFNQFSYSPATPTTIRCNVRPVYCSFVLFLLVFVQWVGVKEKGHIVVESFLTHKMAVTPMQYAMVVTVLGLASFLFGIFAELKKPASGHVISGKGVVICKYPSNLSVVYGYISTAFLAAACVAGYYSLFYPYKGRAVPRAAIFCSRWCSSYFSVASATTVAAAAFLLWPTVQEHIHHIHNIHTDLEFTCPTAKTGLLGGGAFMSLNSALFWLVSLMLVTNAREDYFELEENEKKEYI</sequence>
<organism evidence="8 9">
    <name type="scientific">Sesamum angolense</name>
    <dbReference type="NCBI Taxonomy" id="2727404"/>
    <lineage>
        <taxon>Eukaryota</taxon>
        <taxon>Viridiplantae</taxon>
        <taxon>Streptophyta</taxon>
        <taxon>Embryophyta</taxon>
        <taxon>Tracheophyta</taxon>
        <taxon>Spermatophyta</taxon>
        <taxon>Magnoliopsida</taxon>
        <taxon>eudicotyledons</taxon>
        <taxon>Gunneridae</taxon>
        <taxon>Pentapetalae</taxon>
        <taxon>asterids</taxon>
        <taxon>lamiids</taxon>
        <taxon>Lamiales</taxon>
        <taxon>Pedaliaceae</taxon>
        <taxon>Sesamum</taxon>
    </lineage>
</organism>
<protein>
    <submittedName>
        <fullName evidence="8">Uncharacterized protein</fullName>
    </submittedName>
</protein>
<keyword evidence="4 7" id="KW-1133">Transmembrane helix</keyword>
<accession>A0AAE2BKT6</accession>
<dbReference type="Proteomes" id="UP001289374">
    <property type="component" value="Unassembled WGS sequence"/>
</dbReference>
<feature type="transmembrane region" description="Helical" evidence="7">
    <location>
        <begin position="136"/>
        <end position="157"/>
    </location>
</feature>
<dbReference type="Pfam" id="PF06749">
    <property type="entry name" value="DUF1218"/>
    <property type="match status" value="1"/>
</dbReference>
<comment type="similarity">
    <text evidence="6">Belongs to the DESIGUAL family.</text>
</comment>
<evidence type="ECO:0000256" key="1">
    <source>
        <dbReference type="ARBA" id="ARBA00004127"/>
    </source>
</evidence>
<gene>
    <name evidence="8" type="ORF">Sango_2244300</name>
</gene>
<evidence type="ECO:0000256" key="3">
    <source>
        <dbReference type="ARBA" id="ARBA00022729"/>
    </source>
</evidence>
<comment type="caution">
    <text evidence="8">The sequence shown here is derived from an EMBL/GenBank/DDBJ whole genome shotgun (WGS) entry which is preliminary data.</text>
</comment>
<keyword evidence="3" id="KW-0732">Signal</keyword>